<keyword evidence="8 11" id="KW-1133">Transmembrane helix</keyword>
<keyword evidence="9" id="KW-0902">Two-component regulatory system</keyword>
<dbReference type="Pfam" id="PF00512">
    <property type="entry name" value="HisKA"/>
    <property type="match status" value="1"/>
</dbReference>
<evidence type="ECO:0000256" key="7">
    <source>
        <dbReference type="ARBA" id="ARBA00022777"/>
    </source>
</evidence>
<feature type="transmembrane region" description="Helical" evidence="11">
    <location>
        <begin position="162"/>
        <end position="187"/>
    </location>
</feature>
<dbReference type="RefSeq" id="WP_185087982.1">
    <property type="nucleotide sequence ID" value="NZ_JACHJB010000003.1"/>
</dbReference>
<dbReference type="PROSITE" id="PS50109">
    <property type="entry name" value="HIS_KIN"/>
    <property type="match status" value="1"/>
</dbReference>
<keyword evidence="10 11" id="KW-0472">Membrane</keyword>
<gene>
    <name evidence="14" type="ORF">FHU36_006704</name>
</gene>
<dbReference type="Gene3D" id="1.10.287.130">
    <property type="match status" value="1"/>
</dbReference>
<dbReference type="SUPFAM" id="SSF47384">
    <property type="entry name" value="Homodimeric domain of signal transducing histidine kinase"/>
    <property type="match status" value="1"/>
</dbReference>
<evidence type="ECO:0000313" key="15">
    <source>
        <dbReference type="Proteomes" id="UP000583800"/>
    </source>
</evidence>
<feature type="domain" description="Histidine kinase" evidence="12">
    <location>
        <begin position="245"/>
        <end position="452"/>
    </location>
</feature>
<evidence type="ECO:0000256" key="10">
    <source>
        <dbReference type="ARBA" id="ARBA00023136"/>
    </source>
</evidence>
<dbReference type="SMART" id="SM00388">
    <property type="entry name" value="HisKA"/>
    <property type="match status" value="1"/>
</dbReference>
<evidence type="ECO:0000256" key="11">
    <source>
        <dbReference type="SAM" id="Phobius"/>
    </source>
</evidence>
<evidence type="ECO:0000256" key="3">
    <source>
        <dbReference type="ARBA" id="ARBA00012438"/>
    </source>
</evidence>
<dbReference type="InterPro" id="IPR003594">
    <property type="entry name" value="HATPase_dom"/>
</dbReference>
<dbReference type="PANTHER" id="PTHR45436">
    <property type="entry name" value="SENSOR HISTIDINE KINASE YKOH"/>
    <property type="match status" value="1"/>
</dbReference>
<dbReference type="InterPro" id="IPR005467">
    <property type="entry name" value="His_kinase_dom"/>
</dbReference>
<dbReference type="Gene3D" id="3.30.565.10">
    <property type="entry name" value="Histidine kinase-like ATPase, C-terminal domain"/>
    <property type="match status" value="1"/>
</dbReference>
<keyword evidence="4" id="KW-0597">Phosphoprotein</keyword>
<evidence type="ECO:0000256" key="5">
    <source>
        <dbReference type="ARBA" id="ARBA00022679"/>
    </source>
</evidence>
<dbReference type="SUPFAM" id="SSF55874">
    <property type="entry name" value="ATPase domain of HSP90 chaperone/DNA topoisomerase II/histidine kinase"/>
    <property type="match status" value="1"/>
</dbReference>
<proteinExistence type="predicted"/>
<comment type="caution">
    <text evidence="14">The sequence shown here is derived from an EMBL/GenBank/DDBJ whole genome shotgun (WGS) entry which is preliminary data.</text>
</comment>
<dbReference type="PANTHER" id="PTHR45436:SF5">
    <property type="entry name" value="SENSOR HISTIDINE KINASE TRCS"/>
    <property type="match status" value="1"/>
</dbReference>
<dbReference type="CDD" id="cd06225">
    <property type="entry name" value="HAMP"/>
    <property type="match status" value="1"/>
</dbReference>
<evidence type="ECO:0000256" key="1">
    <source>
        <dbReference type="ARBA" id="ARBA00000085"/>
    </source>
</evidence>
<name>A0A7X0EZE8_9ACTN</name>
<reference evidence="14 15" key="1">
    <citation type="submission" date="2020-08" db="EMBL/GenBank/DDBJ databases">
        <title>Sequencing the genomes of 1000 actinobacteria strains.</title>
        <authorList>
            <person name="Klenk H.-P."/>
        </authorList>
    </citation>
    <scope>NUCLEOTIDE SEQUENCE [LARGE SCALE GENOMIC DNA]</scope>
    <source>
        <strain evidence="14 15">DSM 45913</strain>
    </source>
</reference>
<sequence length="453" mass="48934">MIRIFPRSIRARLTTVATLVAALVFITTSAITLAAVPGSLRTAVRTDLETAVGWVAEQARTGRLPAQLNTPSSLQLLQVVSPQGQVLAATPGRPLEPRLTTIRPRNPGVAHVTEHLLHHATDARHHHCMVMAMLVRTPEGPVTVYGAASLDRVNTVLGRLRALVFLGTPLILLGVAGVTWMIVGSALRPVERIRSVLAEISGKDLSRRVPVPDTGDEITDLAVTANTTLDRLERSAETQRRFVADASHELRSPISGLRTQLELAAAYPDETDWPAAGARALESVERLTGIVDELLMLARLDTGVAAERRVVDVCDLVREQVRRRAGGRVAIAAPPCPPAPVLGSPLQLDRLLTNLLDNATRHAAGRVEVVVEEDRDEVVITITDDGAGIAPEDRERIFERFVRLEEARALDKGGTGLGLPLSREIAVAHGGRLVLTDHRPGARFVVRLPLCPD</sequence>
<evidence type="ECO:0000259" key="12">
    <source>
        <dbReference type="PROSITE" id="PS50109"/>
    </source>
</evidence>
<dbReference type="InterPro" id="IPR036097">
    <property type="entry name" value="HisK_dim/P_sf"/>
</dbReference>
<accession>A0A7X0EZE8</accession>
<feature type="domain" description="HAMP" evidence="13">
    <location>
        <begin position="184"/>
        <end position="237"/>
    </location>
</feature>
<dbReference type="Pfam" id="PF00672">
    <property type="entry name" value="HAMP"/>
    <property type="match status" value="1"/>
</dbReference>
<dbReference type="GO" id="GO:0000155">
    <property type="term" value="F:phosphorelay sensor kinase activity"/>
    <property type="evidence" value="ECO:0007669"/>
    <property type="project" value="InterPro"/>
</dbReference>
<keyword evidence="6 11" id="KW-0812">Transmembrane</keyword>
<dbReference type="InterPro" id="IPR003660">
    <property type="entry name" value="HAMP_dom"/>
</dbReference>
<keyword evidence="7 14" id="KW-0418">Kinase</keyword>
<organism evidence="14 15">
    <name type="scientific">Nonomuraea muscovyensis</name>
    <dbReference type="NCBI Taxonomy" id="1124761"/>
    <lineage>
        <taxon>Bacteria</taxon>
        <taxon>Bacillati</taxon>
        <taxon>Actinomycetota</taxon>
        <taxon>Actinomycetes</taxon>
        <taxon>Streptosporangiales</taxon>
        <taxon>Streptosporangiaceae</taxon>
        <taxon>Nonomuraea</taxon>
    </lineage>
</organism>
<dbReference type="InterPro" id="IPR036890">
    <property type="entry name" value="HATPase_C_sf"/>
</dbReference>
<evidence type="ECO:0000256" key="4">
    <source>
        <dbReference type="ARBA" id="ARBA00022553"/>
    </source>
</evidence>
<evidence type="ECO:0000256" key="8">
    <source>
        <dbReference type="ARBA" id="ARBA00022989"/>
    </source>
</evidence>
<keyword evidence="15" id="KW-1185">Reference proteome</keyword>
<evidence type="ECO:0000256" key="2">
    <source>
        <dbReference type="ARBA" id="ARBA00004236"/>
    </source>
</evidence>
<dbReference type="Pfam" id="PF02518">
    <property type="entry name" value="HATPase_c"/>
    <property type="match status" value="1"/>
</dbReference>
<dbReference type="EC" id="2.7.13.3" evidence="3"/>
<dbReference type="SMART" id="SM00304">
    <property type="entry name" value="HAMP"/>
    <property type="match status" value="1"/>
</dbReference>
<evidence type="ECO:0000256" key="6">
    <source>
        <dbReference type="ARBA" id="ARBA00022692"/>
    </source>
</evidence>
<dbReference type="CDD" id="cd00082">
    <property type="entry name" value="HisKA"/>
    <property type="match status" value="1"/>
</dbReference>
<dbReference type="InterPro" id="IPR050428">
    <property type="entry name" value="TCS_sensor_his_kinase"/>
</dbReference>
<evidence type="ECO:0000313" key="14">
    <source>
        <dbReference type="EMBL" id="MBB6350132.1"/>
    </source>
</evidence>
<dbReference type="InterPro" id="IPR004358">
    <property type="entry name" value="Sig_transdc_His_kin-like_C"/>
</dbReference>
<dbReference type="Gene3D" id="6.10.340.10">
    <property type="match status" value="1"/>
</dbReference>
<keyword evidence="5" id="KW-0808">Transferase</keyword>
<dbReference type="Proteomes" id="UP000583800">
    <property type="component" value="Unassembled WGS sequence"/>
</dbReference>
<evidence type="ECO:0000256" key="9">
    <source>
        <dbReference type="ARBA" id="ARBA00023012"/>
    </source>
</evidence>
<comment type="subcellular location">
    <subcellularLocation>
        <location evidence="2">Cell membrane</location>
    </subcellularLocation>
</comment>
<dbReference type="PROSITE" id="PS50885">
    <property type="entry name" value="HAMP"/>
    <property type="match status" value="1"/>
</dbReference>
<protein>
    <recommendedName>
        <fullName evidence="3">histidine kinase</fullName>
        <ecNumber evidence="3">2.7.13.3</ecNumber>
    </recommendedName>
</protein>
<evidence type="ECO:0000259" key="13">
    <source>
        <dbReference type="PROSITE" id="PS50885"/>
    </source>
</evidence>
<dbReference type="InterPro" id="IPR003661">
    <property type="entry name" value="HisK_dim/P_dom"/>
</dbReference>
<dbReference type="GO" id="GO:0005886">
    <property type="term" value="C:plasma membrane"/>
    <property type="evidence" value="ECO:0007669"/>
    <property type="project" value="UniProtKB-SubCell"/>
</dbReference>
<dbReference type="CDD" id="cd00075">
    <property type="entry name" value="HATPase"/>
    <property type="match status" value="1"/>
</dbReference>
<dbReference type="AlphaFoldDB" id="A0A7X0EZE8"/>
<dbReference type="EMBL" id="JACHJB010000003">
    <property type="protein sequence ID" value="MBB6350132.1"/>
    <property type="molecule type" value="Genomic_DNA"/>
</dbReference>
<dbReference type="SMART" id="SM00387">
    <property type="entry name" value="HATPase_c"/>
    <property type="match status" value="1"/>
</dbReference>
<dbReference type="PRINTS" id="PR00344">
    <property type="entry name" value="BCTRLSENSOR"/>
</dbReference>
<dbReference type="SUPFAM" id="SSF158472">
    <property type="entry name" value="HAMP domain-like"/>
    <property type="match status" value="1"/>
</dbReference>
<comment type="catalytic activity">
    <reaction evidence="1">
        <text>ATP + protein L-histidine = ADP + protein N-phospho-L-histidine.</text>
        <dbReference type="EC" id="2.7.13.3"/>
    </reaction>
</comment>